<name>A0A9E8HHK0_9ALTE</name>
<evidence type="ECO:0000313" key="2">
    <source>
        <dbReference type="EMBL" id="UZW74803.1"/>
    </source>
</evidence>
<feature type="transmembrane region" description="Helical" evidence="1">
    <location>
        <begin position="428"/>
        <end position="449"/>
    </location>
</feature>
<feature type="transmembrane region" description="Helical" evidence="1">
    <location>
        <begin position="1000"/>
        <end position="1026"/>
    </location>
</feature>
<feature type="transmembrane region" description="Helical" evidence="1">
    <location>
        <begin position="332"/>
        <end position="351"/>
    </location>
</feature>
<evidence type="ECO:0000313" key="3">
    <source>
        <dbReference type="Proteomes" id="UP001164472"/>
    </source>
</evidence>
<feature type="transmembrane region" description="Helical" evidence="1">
    <location>
        <begin position="871"/>
        <end position="890"/>
    </location>
</feature>
<dbReference type="SUPFAM" id="SSF82714">
    <property type="entry name" value="Multidrug efflux transporter AcrB TolC docking domain, DN and DC subdomains"/>
    <property type="match status" value="2"/>
</dbReference>
<keyword evidence="1" id="KW-0812">Transmembrane</keyword>
<dbReference type="Gene3D" id="1.20.1640.10">
    <property type="entry name" value="Multidrug efflux transporter AcrB transmembrane domain"/>
    <property type="match status" value="2"/>
</dbReference>
<dbReference type="PRINTS" id="PR00702">
    <property type="entry name" value="ACRIFLAVINRP"/>
</dbReference>
<dbReference type="RefSeq" id="WP_251810230.1">
    <property type="nucleotide sequence ID" value="NZ_CP101527.1"/>
</dbReference>
<dbReference type="PANTHER" id="PTHR32063:SF33">
    <property type="entry name" value="RND SUPERFAMILY EFFLUX PUMP PERMEASE COMPONENT"/>
    <property type="match status" value="1"/>
</dbReference>
<proteinExistence type="predicted"/>
<dbReference type="EMBL" id="CP101527">
    <property type="protein sequence ID" value="UZW74803.1"/>
    <property type="molecule type" value="Genomic_DNA"/>
</dbReference>
<dbReference type="InterPro" id="IPR001036">
    <property type="entry name" value="Acrflvin-R"/>
</dbReference>
<keyword evidence="3" id="KW-1185">Reference proteome</keyword>
<feature type="transmembrane region" description="Helical" evidence="1">
    <location>
        <begin position="12"/>
        <end position="34"/>
    </location>
</feature>
<organism evidence="2 3">
    <name type="scientific">Alkalimarinus sediminis</name>
    <dbReference type="NCBI Taxonomy" id="1632866"/>
    <lineage>
        <taxon>Bacteria</taxon>
        <taxon>Pseudomonadati</taxon>
        <taxon>Pseudomonadota</taxon>
        <taxon>Gammaproteobacteria</taxon>
        <taxon>Alteromonadales</taxon>
        <taxon>Alteromonadaceae</taxon>
        <taxon>Alkalimarinus</taxon>
    </lineage>
</organism>
<dbReference type="Proteomes" id="UP001164472">
    <property type="component" value="Chromosome"/>
</dbReference>
<feature type="transmembrane region" description="Helical" evidence="1">
    <location>
        <begin position="897"/>
        <end position="917"/>
    </location>
</feature>
<sequence length="1044" mass="115404">MHGLIAWFARNAVAANLLMLTILGLGGFAIAKLIPLEVFPSIERDAINIAVGYPSASPEEIEEGISILIEEAIFDLEGIEQITSKSFEGAGVVTAELEDGYDKRDLLNDIKSRVDAINDFPADADRPSIAISEYKREVISVVVSGRQSEKELRAVAEQVRDELNSLPEVTQVFLESTRAYEIAIEVPERILREYNLSMNDIATAVKAGSLDLSAGSVRTAGGEVLIRTKGQAYQQQDFEKIAILTREDGTRLTLKELATINDDFEEDPVKIRFNNQQGILIEVYRVGNQSAISIANAVKDYVAEADQRMPDGISVGYWRDSSRIVKGRLNTLINSAVQGGFLVLVLLALFLRPAVAFWVCLGIPISFMGGFLTMPFFDVSLNIFSLFAFILVLGIVVDDAIVTGENIYAHIQRNDSPLDAVIRGTQEVSVPVTFGILTTIAAFIPLALIEGRRSVLFGQIPLIVVPVLIFSLIESKWILPAHLRHIKKLPSNPAEQGRFTRIQQGIANGLENAILKYYRPALKQTLAHRYLTLSLFIGAGIIIIALITSGWTRFIFFPRVESETARAYLTMPAGTAFETTDQYIQRMSEAAQELQDKYRDENGKSAIKNILSSTGHAGGTGSGNTNKGRVFFEVESPETRTLDIRSTQLVNEWRKMIGDIPGAESLTYRAEIGRSGDPIDVQLSGQSFEHLRAVADQLKRQLSQYPNVFDIGDSLSDGKQELQIKLKPTADLLGITLSDITQQVRRAFWGYEVQRIQRGRDDVKVMVRYPASERASLNNLDTMLIRTSTGYEVPFDQVASLEPSTSPASITRIDRARTLNITADINKEVADIEAIKRDIHQFLAEALPRYPGVSYTLEGEAREQEESFHSLWLGLLGLLFVIYALLAIPFGSYLQPFIVMSVIPFGAMGAIIGHWIMSMDLTLLSLMGILALSGVVVNDSLVLVDYINRHSKDTKEMIKAISNAGAARFRPVLLTSLTTFAGLMPLMFEKSTQAQFLIPMAVSLGFGIIFATAITLILVPVNYMILEDLKALYRKKEPPNKALK</sequence>
<reference evidence="2" key="1">
    <citation type="submission" date="2022-07" db="EMBL/GenBank/DDBJ databases">
        <title>Alkalimarinus sp. nov., isolated from gut of a Alitta virens.</title>
        <authorList>
            <person name="Yang A.I."/>
            <person name="Shin N.-R."/>
        </authorList>
    </citation>
    <scope>NUCLEOTIDE SEQUENCE</scope>
    <source>
        <strain evidence="2">FA028</strain>
    </source>
</reference>
<dbReference type="Gene3D" id="3.30.70.1440">
    <property type="entry name" value="Multidrug efflux transporter AcrB pore domain"/>
    <property type="match status" value="1"/>
</dbReference>
<feature type="transmembrane region" description="Helical" evidence="1">
    <location>
        <begin position="969"/>
        <end position="988"/>
    </location>
</feature>
<dbReference type="Gene3D" id="3.30.70.1320">
    <property type="entry name" value="Multidrug efflux transporter AcrB pore domain like"/>
    <property type="match status" value="1"/>
</dbReference>
<dbReference type="AlphaFoldDB" id="A0A9E8HHK0"/>
<feature type="transmembrane region" description="Helical" evidence="1">
    <location>
        <begin position="383"/>
        <end position="408"/>
    </location>
</feature>
<dbReference type="PANTHER" id="PTHR32063">
    <property type="match status" value="1"/>
</dbReference>
<feature type="transmembrane region" description="Helical" evidence="1">
    <location>
        <begin position="455"/>
        <end position="479"/>
    </location>
</feature>
<keyword evidence="1" id="KW-1133">Transmembrane helix</keyword>
<accession>A0A9E8HHK0</accession>
<dbReference type="GO" id="GO:0042910">
    <property type="term" value="F:xenobiotic transmembrane transporter activity"/>
    <property type="evidence" value="ECO:0007669"/>
    <property type="project" value="TreeGrafter"/>
</dbReference>
<dbReference type="GO" id="GO:0005886">
    <property type="term" value="C:plasma membrane"/>
    <property type="evidence" value="ECO:0007669"/>
    <property type="project" value="TreeGrafter"/>
</dbReference>
<feature type="transmembrane region" description="Helical" evidence="1">
    <location>
        <begin position="358"/>
        <end position="377"/>
    </location>
</feature>
<dbReference type="InterPro" id="IPR027463">
    <property type="entry name" value="AcrB_DN_DC_subdom"/>
</dbReference>
<dbReference type="Gene3D" id="3.30.70.1430">
    <property type="entry name" value="Multidrug efflux transporter AcrB pore domain"/>
    <property type="match status" value="2"/>
</dbReference>
<dbReference type="KEGG" id="asem:NNL22_17555"/>
<feature type="transmembrane region" description="Helical" evidence="1">
    <location>
        <begin position="923"/>
        <end position="948"/>
    </location>
</feature>
<dbReference type="Pfam" id="PF00873">
    <property type="entry name" value="ACR_tran"/>
    <property type="match status" value="1"/>
</dbReference>
<dbReference type="SUPFAM" id="SSF82866">
    <property type="entry name" value="Multidrug efflux transporter AcrB transmembrane domain"/>
    <property type="match status" value="2"/>
</dbReference>
<dbReference type="SUPFAM" id="SSF82693">
    <property type="entry name" value="Multidrug efflux transporter AcrB pore domain, PN1, PN2, PC1 and PC2 subdomains"/>
    <property type="match status" value="3"/>
</dbReference>
<gene>
    <name evidence="2" type="ORF">NNL22_17555</name>
</gene>
<dbReference type="Gene3D" id="3.30.2090.10">
    <property type="entry name" value="Multidrug efflux transporter AcrB TolC docking domain, DN and DC subdomains"/>
    <property type="match status" value="2"/>
</dbReference>
<protein>
    <submittedName>
        <fullName evidence="2">Efflux RND transporter permease subunit</fullName>
    </submittedName>
</protein>
<evidence type="ECO:0000256" key="1">
    <source>
        <dbReference type="SAM" id="Phobius"/>
    </source>
</evidence>
<feature type="transmembrane region" description="Helical" evidence="1">
    <location>
        <begin position="530"/>
        <end position="551"/>
    </location>
</feature>
<keyword evidence="1" id="KW-0472">Membrane</keyword>